<organism evidence="1 2">
    <name type="scientific">Lindgomyces ingoldianus</name>
    <dbReference type="NCBI Taxonomy" id="673940"/>
    <lineage>
        <taxon>Eukaryota</taxon>
        <taxon>Fungi</taxon>
        <taxon>Dikarya</taxon>
        <taxon>Ascomycota</taxon>
        <taxon>Pezizomycotina</taxon>
        <taxon>Dothideomycetes</taxon>
        <taxon>Pleosporomycetidae</taxon>
        <taxon>Pleosporales</taxon>
        <taxon>Lindgomycetaceae</taxon>
        <taxon>Lindgomyces</taxon>
    </lineage>
</organism>
<dbReference type="Proteomes" id="UP000799755">
    <property type="component" value="Unassembled WGS sequence"/>
</dbReference>
<dbReference type="EMBL" id="MU003493">
    <property type="protein sequence ID" value="KAF2477314.1"/>
    <property type="molecule type" value="Genomic_DNA"/>
</dbReference>
<protein>
    <submittedName>
        <fullName evidence="1">Uncharacterized protein</fullName>
    </submittedName>
</protein>
<accession>A0ACB6RDJ1</accession>
<evidence type="ECO:0000313" key="2">
    <source>
        <dbReference type="Proteomes" id="UP000799755"/>
    </source>
</evidence>
<reference evidence="1" key="1">
    <citation type="journal article" date="2020" name="Stud. Mycol.">
        <title>101 Dothideomycetes genomes: a test case for predicting lifestyles and emergence of pathogens.</title>
        <authorList>
            <person name="Haridas S."/>
            <person name="Albert R."/>
            <person name="Binder M."/>
            <person name="Bloem J."/>
            <person name="Labutti K."/>
            <person name="Salamov A."/>
            <person name="Andreopoulos B."/>
            <person name="Baker S."/>
            <person name="Barry K."/>
            <person name="Bills G."/>
            <person name="Bluhm B."/>
            <person name="Cannon C."/>
            <person name="Castanera R."/>
            <person name="Culley D."/>
            <person name="Daum C."/>
            <person name="Ezra D."/>
            <person name="Gonzalez J."/>
            <person name="Henrissat B."/>
            <person name="Kuo A."/>
            <person name="Liang C."/>
            <person name="Lipzen A."/>
            <person name="Lutzoni F."/>
            <person name="Magnuson J."/>
            <person name="Mondo S."/>
            <person name="Nolan M."/>
            <person name="Ohm R."/>
            <person name="Pangilinan J."/>
            <person name="Park H.-J."/>
            <person name="Ramirez L."/>
            <person name="Alfaro M."/>
            <person name="Sun H."/>
            <person name="Tritt A."/>
            <person name="Yoshinaga Y."/>
            <person name="Zwiers L.-H."/>
            <person name="Turgeon B."/>
            <person name="Goodwin S."/>
            <person name="Spatafora J."/>
            <person name="Crous P."/>
            <person name="Grigoriev I."/>
        </authorList>
    </citation>
    <scope>NUCLEOTIDE SEQUENCE</scope>
    <source>
        <strain evidence="1">ATCC 200398</strain>
    </source>
</reference>
<comment type="caution">
    <text evidence="1">The sequence shown here is derived from an EMBL/GenBank/DDBJ whole genome shotgun (WGS) entry which is preliminary data.</text>
</comment>
<evidence type="ECO:0000313" key="1">
    <source>
        <dbReference type="EMBL" id="KAF2477314.1"/>
    </source>
</evidence>
<gene>
    <name evidence="1" type="ORF">BDR25DRAFT_309571</name>
</gene>
<name>A0ACB6RDJ1_9PLEO</name>
<sequence length="237" mass="26375">MYFTNLNFISTLSLLPLTYAMASPMDPPASLKCHCITFPPQPSSHPCNIAGSQDLSWHSARTFAASHNLPLYFASQDTISKVLHAQHPLPTSLLLSMDKQSPFFPQASITNDGTSRVICEVDDELRRKWMKQAEKDGKRGYDVFILQVVMILLLLIIGFEAGSVVWTSLHRAFFKKSAPIRLSGEEKCLTAITTEYNTSSTSGSEKHADATIPRLPVYMAQNTPQICGHMDIPWESD</sequence>
<proteinExistence type="predicted"/>
<keyword evidence="2" id="KW-1185">Reference proteome</keyword>